<comment type="similarity">
    <text evidence="2">Belongs to the methyltransferase superfamily. L-isoaspartyl/D-aspartyl protein methyltransferase family.</text>
</comment>
<comment type="subcellular location">
    <subcellularLocation>
        <location evidence="1">Cytoplasm</location>
    </subcellularLocation>
</comment>
<evidence type="ECO:0000313" key="12">
    <source>
        <dbReference type="EMBL" id="OGZ42918.1"/>
    </source>
</evidence>
<dbReference type="Proteomes" id="UP000176700">
    <property type="component" value="Unassembled WGS sequence"/>
</dbReference>
<evidence type="ECO:0000256" key="9">
    <source>
        <dbReference type="ARBA" id="ARBA00030757"/>
    </source>
</evidence>
<dbReference type="EMBL" id="MHNI01000012">
    <property type="protein sequence ID" value="OGZ42918.1"/>
    <property type="molecule type" value="Genomic_DNA"/>
</dbReference>
<protein>
    <recommendedName>
        <fullName evidence="4">Protein-L-isoaspartate O-methyltransferase</fullName>
        <ecNumber evidence="3">2.1.1.77</ecNumber>
    </recommendedName>
    <alternativeName>
        <fullName evidence="11">L-isoaspartyl protein carboxyl methyltransferase</fullName>
    </alternativeName>
    <alternativeName>
        <fullName evidence="9">Protein L-isoaspartyl methyltransferase</fullName>
    </alternativeName>
    <alternativeName>
        <fullName evidence="10">Protein-beta-aspartate methyltransferase</fullName>
    </alternativeName>
</protein>
<dbReference type="SUPFAM" id="SSF53335">
    <property type="entry name" value="S-adenosyl-L-methionine-dependent methyltransferases"/>
    <property type="match status" value="1"/>
</dbReference>
<reference evidence="12 13" key="1">
    <citation type="journal article" date="2016" name="Nat. Commun.">
        <title>Thousands of microbial genomes shed light on interconnected biogeochemical processes in an aquifer system.</title>
        <authorList>
            <person name="Anantharaman K."/>
            <person name="Brown C.T."/>
            <person name="Hug L.A."/>
            <person name="Sharon I."/>
            <person name="Castelle C.J."/>
            <person name="Probst A.J."/>
            <person name="Thomas B.C."/>
            <person name="Singh A."/>
            <person name="Wilkins M.J."/>
            <person name="Karaoz U."/>
            <person name="Brodie E.L."/>
            <person name="Williams K.H."/>
            <person name="Hubbard S.S."/>
            <person name="Banfield J.F."/>
        </authorList>
    </citation>
    <scope>NUCLEOTIDE SEQUENCE [LARGE SCALE GENOMIC DNA]</scope>
</reference>
<dbReference type="InterPro" id="IPR000682">
    <property type="entry name" value="PCMT"/>
</dbReference>
<dbReference type="InterPro" id="IPR029063">
    <property type="entry name" value="SAM-dependent_MTases_sf"/>
</dbReference>
<keyword evidence="8" id="KW-0949">S-adenosyl-L-methionine</keyword>
<dbReference type="GO" id="GO:0005737">
    <property type="term" value="C:cytoplasm"/>
    <property type="evidence" value="ECO:0007669"/>
    <property type="project" value="UniProtKB-SubCell"/>
</dbReference>
<dbReference type="CDD" id="cd02440">
    <property type="entry name" value="AdoMet_MTases"/>
    <property type="match status" value="1"/>
</dbReference>
<accession>A0A1G2FZ80</accession>
<keyword evidence="6" id="KW-0489">Methyltransferase</keyword>
<dbReference type="GO" id="GO:0004719">
    <property type="term" value="F:protein-L-isoaspartate (D-aspartate) O-methyltransferase activity"/>
    <property type="evidence" value="ECO:0007669"/>
    <property type="project" value="UniProtKB-EC"/>
</dbReference>
<evidence type="ECO:0000256" key="10">
    <source>
        <dbReference type="ARBA" id="ARBA00031323"/>
    </source>
</evidence>
<dbReference type="PANTHER" id="PTHR11579">
    <property type="entry name" value="PROTEIN-L-ISOASPARTATE O-METHYLTRANSFERASE"/>
    <property type="match status" value="1"/>
</dbReference>
<sequence length="207" mass="23316">MIEHYSLADYLVEKQGILKNKKLIDAFRAVDRKDFVTEQDKDIAYADHPLEIGYGQTISQPYTVAFMLELLEPQAGNIVMDVGSGSGWTSALLAYVVGKEGKVYAIERVPELCRFGRENVAKYPQLAKRVDFLCQDATDGLPEFTPDRILVSASANAVPDVWRETLAVGGRMVIPIRETVTLFIKRDKNEFEKHEYPGFVFVPLVKN</sequence>
<evidence type="ECO:0000256" key="1">
    <source>
        <dbReference type="ARBA" id="ARBA00004496"/>
    </source>
</evidence>
<evidence type="ECO:0000256" key="8">
    <source>
        <dbReference type="ARBA" id="ARBA00022691"/>
    </source>
</evidence>
<evidence type="ECO:0000256" key="6">
    <source>
        <dbReference type="ARBA" id="ARBA00022603"/>
    </source>
</evidence>
<organism evidence="12 13">
    <name type="scientific">Candidatus Ryanbacteria bacterium RIFCSPHIGHO2_01_45_13</name>
    <dbReference type="NCBI Taxonomy" id="1802112"/>
    <lineage>
        <taxon>Bacteria</taxon>
        <taxon>Candidatus Ryaniibacteriota</taxon>
    </lineage>
</organism>
<keyword evidence="7" id="KW-0808">Transferase</keyword>
<evidence type="ECO:0000313" key="13">
    <source>
        <dbReference type="Proteomes" id="UP000176700"/>
    </source>
</evidence>
<dbReference type="AlphaFoldDB" id="A0A1G2FZ80"/>
<dbReference type="Gene3D" id="3.40.50.150">
    <property type="entry name" value="Vaccinia Virus protein VP39"/>
    <property type="match status" value="1"/>
</dbReference>
<keyword evidence="5" id="KW-0963">Cytoplasm</keyword>
<comment type="caution">
    <text evidence="12">The sequence shown here is derived from an EMBL/GenBank/DDBJ whole genome shotgun (WGS) entry which is preliminary data.</text>
</comment>
<evidence type="ECO:0000256" key="2">
    <source>
        <dbReference type="ARBA" id="ARBA00005369"/>
    </source>
</evidence>
<evidence type="ECO:0000256" key="5">
    <source>
        <dbReference type="ARBA" id="ARBA00022490"/>
    </source>
</evidence>
<dbReference type="GO" id="GO:0032259">
    <property type="term" value="P:methylation"/>
    <property type="evidence" value="ECO:0007669"/>
    <property type="project" value="UniProtKB-KW"/>
</dbReference>
<name>A0A1G2FZ80_9BACT</name>
<gene>
    <name evidence="12" type="ORF">A2W41_02270</name>
</gene>
<evidence type="ECO:0000256" key="7">
    <source>
        <dbReference type="ARBA" id="ARBA00022679"/>
    </source>
</evidence>
<evidence type="ECO:0000256" key="4">
    <source>
        <dbReference type="ARBA" id="ARBA00013346"/>
    </source>
</evidence>
<evidence type="ECO:0000256" key="3">
    <source>
        <dbReference type="ARBA" id="ARBA00011890"/>
    </source>
</evidence>
<dbReference type="Pfam" id="PF01135">
    <property type="entry name" value="PCMT"/>
    <property type="match status" value="1"/>
</dbReference>
<proteinExistence type="inferred from homology"/>
<dbReference type="PANTHER" id="PTHR11579:SF0">
    <property type="entry name" value="PROTEIN-L-ISOASPARTATE(D-ASPARTATE) O-METHYLTRANSFERASE"/>
    <property type="match status" value="1"/>
</dbReference>
<dbReference type="EC" id="2.1.1.77" evidence="3"/>
<evidence type="ECO:0000256" key="11">
    <source>
        <dbReference type="ARBA" id="ARBA00031350"/>
    </source>
</evidence>